<dbReference type="Proteomes" id="UP001620645">
    <property type="component" value="Unassembled WGS sequence"/>
</dbReference>
<sequence>MKRFKGEKGKWGTVWIQSPLFVWTILVGNVKNVEFSQADHILFSGIIKSAMTQSPRPAYVSSLLLLFPIFLLPYAVIFFIVVSFFLFLHFRNLPSPANNVANFFRGFHLGGHRGSPTNAPENTIASFKQALAEGVDFIEFDIGLTADGVPVLMHDHTLERTTNMTGLLRDYNFPDLVAQCDCGAKFKRVSDPQLQQNGTANGGQSERVPICSLKEVVEWATKNNVKMILDVKDSDYELVIKIEELFEEYNLFDRAIVCSFFPWIIYWIKRRNSHILTGLTFRRRNISYTDLKMTIPRFSSPFYHCSAVALDALYRWSIKVCLPHFLGVDMLLIERAEICENFVSEMADQGFHMCVWTVNDKNEMAWIAHKLKIPFLTDFPHKARGVLDGANGVPTELTFELN</sequence>
<feature type="domain" description="GP-PDE" evidence="2">
    <location>
        <begin position="107"/>
        <end position="387"/>
    </location>
</feature>
<dbReference type="Gene3D" id="3.20.20.190">
    <property type="entry name" value="Phosphatidylinositol (PI) phosphodiesterase"/>
    <property type="match status" value="1"/>
</dbReference>
<dbReference type="SUPFAM" id="SSF51695">
    <property type="entry name" value="PLC-like phosphodiesterases"/>
    <property type="match status" value="1"/>
</dbReference>
<dbReference type="InterPro" id="IPR017946">
    <property type="entry name" value="PLC-like_Pdiesterase_TIM-brl"/>
</dbReference>
<gene>
    <name evidence="3" type="ORF">niasHS_011162</name>
</gene>
<keyword evidence="4" id="KW-1185">Reference proteome</keyword>
<organism evidence="3 4">
    <name type="scientific">Heterodera schachtii</name>
    <name type="common">Sugarbeet cyst nematode worm</name>
    <name type="synonym">Tylenchus schachtii</name>
    <dbReference type="NCBI Taxonomy" id="97005"/>
    <lineage>
        <taxon>Eukaryota</taxon>
        <taxon>Metazoa</taxon>
        <taxon>Ecdysozoa</taxon>
        <taxon>Nematoda</taxon>
        <taxon>Chromadorea</taxon>
        <taxon>Rhabditida</taxon>
        <taxon>Tylenchina</taxon>
        <taxon>Tylenchomorpha</taxon>
        <taxon>Tylenchoidea</taxon>
        <taxon>Heteroderidae</taxon>
        <taxon>Heteroderinae</taxon>
        <taxon>Heterodera</taxon>
    </lineage>
</organism>
<reference evidence="3 4" key="1">
    <citation type="submission" date="2024-10" db="EMBL/GenBank/DDBJ databases">
        <authorList>
            <person name="Kim D."/>
        </authorList>
    </citation>
    <scope>NUCLEOTIDE SEQUENCE [LARGE SCALE GENOMIC DNA]</scope>
    <source>
        <strain evidence="3">Taebaek</strain>
    </source>
</reference>
<keyword evidence="1" id="KW-0812">Transmembrane</keyword>
<keyword evidence="1" id="KW-0472">Membrane</keyword>
<dbReference type="InterPro" id="IPR030395">
    <property type="entry name" value="GP_PDE_dom"/>
</dbReference>
<dbReference type="AlphaFoldDB" id="A0ABD2IZR5"/>
<dbReference type="PROSITE" id="PS50007">
    <property type="entry name" value="PIPLC_X_DOMAIN"/>
    <property type="match status" value="1"/>
</dbReference>
<evidence type="ECO:0000256" key="1">
    <source>
        <dbReference type="SAM" id="Phobius"/>
    </source>
</evidence>
<dbReference type="EMBL" id="JBICCN010000254">
    <property type="protein sequence ID" value="KAL3083360.1"/>
    <property type="molecule type" value="Genomic_DNA"/>
</dbReference>
<proteinExistence type="predicted"/>
<accession>A0ABD2IZR5</accession>
<feature type="transmembrane region" description="Helical" evidence="1">
    <location>
        <begin position="63"/>
        <end position="88"/>
    </location>
</feature>
<protein>
    <recommendedName>
        <fullName evidence="2">GP-PDE domain-containing protein</fullName>
    </recommendedName>
</protein>
<evidence type="ECO:0000313" key="4">
    <source>
        <dbReference type="Proteomes" id="UP001620645"/>
    </source>
</evidence>
<dbReference type="Pfam" id="PF03009">
    <property type="entry name" value="GDPD"/>
    <property type="match status" value="1"/>
</dbReference>
<dbReference type="PANTHER" id="PTHR46320">
    <property type="entry name" value="GLYCEROPHOSPHODIESTER PHOSPHODIESTERASE 1"/>
    <property type="match status" value="1"/>
</dbReference>
<evidence type="ECO:0000313" key="3">
    <source>
        <dbReference type="EMBL" id="KAL3083360.1"/>
    </source>
</evidence>
<comment type="caution">
    <text evidence="3">The sequence shown here is derived from an EMBL/GenBank/DDBJ whole genome shotgun (WGS) entry which is preliminary data.</text>
</comment>
<name>A0ABD2IZR5_HETSC</name>
<dbReference type="PROSITE" id="PS51704">
    <property type="entry name" value="GP_PDE"/>
    <property type="match status" value="1"/>
</dbReference>
<evidence type="ECO:0000259" key="2">
    <source>
        <dbReference type="PROSITE" id="PS51704"/>
    </source>
</evidence>
<dbReference type="PANTHER" id="PTHR46320:SF1">
    <property type="entry name" value="GLYCEROPHOSPHODIESTER PHOSPHODIESTERASE 1"/>
    <property type="match status" value="1"/>
</dbReference>
<keyword evidence="1" id="KW-1133">Transmembrane helix</keyword>